<dbReference type="SMART" id="SM00577">
    <property type="entry name" value="CPDc"/>
    <property type="match status" value="1"/>
</dbReference>
<dbReference type="InterPro" id="IPR050365">
    <property type="entry name" value="TIM50"/>
</dbReference>
<evidence type="ECO:0000313" key="5">
    <source>
        <dbReference type="Proteomes" id="UP000054350"/>
    </source>
</evidence>
<proteinExistence type="inferred from homology"/>
<keyword evidence="1" id="KW-0811">Translocation</keyword>
<dbReference type="GO" id="GO:0005744">
    <property type="term" value="C:TIM23 mitochondrial import inner membrane translocase complex"/>
    <property type="evidence" value="ECO:0007669"/>
    <property type="project" value="UniProtKB-UniRule"/>
</dbReference>
<dbReference type="InterPro" id="IPR023214">
    <property type="entry name" value="HAD_sf"/>
</dbReference>
<keyword evidence="5" id="KW-1185">Reference proteome</keyword>
<dbReference type="Gene3D" id="3.40.50.1000">
    <property type="entry name" value="HAD superfamily/HAD-like"/>
    <property type="match status" value="1"/>
</dbReference>
<evidence type="ECO:0000256" key="1">
    <source>
        <dbReference type="RuleBase" id="RU365079"/>
    </source>
</evidence>
<evidence type="ECO:0000256" key="2">
    <source>
        <dbReference type="SAM" id="MobiDB-lite"/>
    </source>
</evidence>
<dbReference type="Pfam" id="PF03031">
    <property type="entry name" value="NIF"/>
    <property type="match status" value="1"/>
</dbReference>
<comment type="subunit">
    <text evidence="1">Component of the TIM23 complex.</text>
</comment>
<dbReference type="InterPro" id="IPR036412">
    <property type="entry name" value="HAD-like_sf"/>
</dbReference>
<dbReference type="InterPro" id="IPR004274">
    <property type="entry name" value="FCP1_dom"/>
</dbReference>
<comment type="similarity">
    <text evidence="1">Belongs to the TIM50 family.</text>
</comment>
<feature type="domain" description="FCP1 homology" evidence="3">
    <location>
        <begin position="89"/>
        <end position="271"/>
    </location>
</feature>
<reference evidence="5" key="2">
    <citation type="submission" date="2009-11" db="EMBL/GenBank/DDBJ databases">
        <title>The Genome Sequence of Allomyces macrogynus strain ATCC 38327.</title>
        <authorList>
            <consortium name="The Broad Institute Genome Sequencing Platform"/>
            <person name="Russ C."/>
            <person name="Cuomo C."/>
            <person name="Shea T."/>
            <person name="Young S.K."/>
            <person name="Zeng Q."/>
            <person name="Koehrsen M."/>
            <person name="Haas B."/>
            <person name="Borodovsky M."/>
            <person name="Guigo R."/>
            <person name="Alvarado L."/>
            <person name="Berlin A."/>
            <person name="Borenstein D."/>
            <person name="Chen Z."/>
            <person name="Engels R."/>
            <person name="Freedman E."/>
            <person name="Gellesch M."/>
            <person name="Goldberg J."/>
            <person name="Griggs A."/>
            <person name="Gujja S."/>
            <person name="Heiman D."/>
            <person name="Hepburn T."/>
            <person name="Howarth C."/>
            <person name="Jen D."/>
            <person name="Larson L."/>
            <person name="Lewis B."/>
            <person name="Mehta T."/>
            <person name="Park D."/>
            <person name="Pearson M."/>
            <person name="Roberts A."/>
            <person name="Saif S."/>
            <person name="Shenoy N."/>
            <person name="Sisk P."/>
            <person name="Stolte C."/>
            <person name="Sykes S."/>
            <person name="Walk T."/>
            <person name="White J."/>
            <person name="Yandava C."/>
            <person name="Burger G."/>
            <person name="Gray M.W."/>
            <person name="Holland P.W.H."/>
            <person name="King N."/>
            <person name="Lang F.B.F."/>
            <person name="Roger A.J."/>
            <person name="Ruiz-Trillo I."/>
            <person name="Lander E."/>
            <person name="Nusbaum C."/>
        </authorList>
    </citation>
    <scope>NUCLEOTIDE SEQUENCE [LARGE SCALE GENOMIC DNA]</scope>
    <source>
        <strain evidence="5">ATCC 38327</strain>
    </source>
</reference>
<evidence type="ECO:0000313" key="4">
    <source>
        <dbReference type="EMBL" id="KNE63172.1"/>
    </source>
</evidence>
<dbReference type="Proteomes" id="UP000054350">
    <property type="component" value="Unassembled WGS sequence"/>
</dbReference>
<feature type="compositionally biased region" description="Basic and acidic residues" evidence="2">
    <location>
        <begin position="355"/>
        <end position="369"/>
    </location>
</feature>
<reference evidence="4 5" key="1">
    <citation type="submission" date="2009-11" db="EMBL/GenBank/DDBJ databases">
        <title>Annotation of Allomyces macrogynus ATCC 38327.</title>
        <authorList>
            <consortium name="The Broad Institute Genome Sequencing Platform"/>
            <person name="Russ C."/>
            <person name="Cuomo C."/>
            <person name="Burger G."/>
            <person name="Gray M.W."/>
            <person name="Holland P.W.H."/>
            <person name="King N."/>
            <person name="Lang F.B.F."/>
            <person name="Roger A.J."/>
            <person name="Ruiz-Trillo I."/>
            <person name="Young S.K."/>
            <person name="Zeng Q."/>
            <person name="Gargeya S."/>
            <person name="Fitzgerald M."/>
            <person name="Haas B."/>
            <person name="Abouelleil A."/>
            <person name="Alvarado L."/>
            <person name="Arachchi H.M."/>
            <person name="Berlin A."/>
            <person name="Chapman S.B."/>
            <person name="Gearin G."/>
            <person name="Goldberg J."/>
            <person name="Griggs A."/>
            <person name="Gujja S."/>
            <person name="Hansen M."/>
            <person name="Heiman D."/>
            <person name="Howarth C."/>
            <person name="Larimer J."/>
            <person name="Lui A."/>
            <person name="MacDonald P.J.P."/>
            <person name="McCowen C."/>
            <person name="Montmayeur A."/>
            <person name="Murphy C."/>
            <person name="Neiman D."/>
            <person name="Pearson M."/>
            <person name="Priest M."/>
            <person name="Roberts A."/>
            <person name="Saif S."/>
            <person name="Shea T."/>
            <person name="Sisk P."/>
            <person name="Stolte C."/>
            <person name="Sykes S."/>
            <person name="Wortman J."/>
            <person name="Nusbaum C."/>
            <person name="Birren B."/>
        </authorList>
    </citation>
    <scope>NUCLEOTIDE SEQUENCE [LARGE SCALE GENOMIC DNA]</scope>
    <source>
        <strain evidence="4 5">ATCC 38327</strain>
    </source>
</reference>
<dbReference type="VEuPathDB" id="FungiDB:AMAG_08326"/>
<organism evidence="4 5">
    <name type="scientific">Allomyces macrogynus (strain ATCC 38327)</name>
    <name type="common">Allomyces javanicus var. macrogynus</name>
    <dbReference type="NCBI Taxonomy" id="578462"/>
    <lineage>
        <taxon>Eukaryota</taxon>
        <taxon>Fungi</taxon>
        <taxon>Fungi incertae sedis</taxon>
        <taxon>Blastocladiomycota</taxon>
        <taxon>Blastocladiomycetes</taxon>
        <taxon>Blastocladiales</taxon>
        <taxon>Blastocladiaceae</taxon>
        <taxon>Allomyces</taxon>
    </lineage>
</organism>
<feature type="region of interest" description="Disordered" evidence="2">
    <location>
        <begin position="355"/>
        <end position="386"/>
    </location>
</feature>
<dbReference type="OrthoDB" id="1711508at2759"/>
<gene>
    <name evidence="4" type="ORF">AMAG_08326</name>
</gene>
<dbReference type="PANTHER" id="PTHR12210">
    <property type="entry name" value="DULLARD PROTEIN PHOSPHATASE"/>
    <property type="match status" value="1"/>
</dbReference>
<dbReference type="PROSITE" id="PS50969">
    <property type="entry name" value="FCP1"/>
    <property type="match status" value="1"/>
</dbReference>
<sequence length="386" mass="41544">MPPLLCPHPRLLSTSTLRFFPPLRLAALHSATPIRLARSISTAADQPAAVSDLTSTCTAMPTPGPSSSAMPTPAAAAAATASTALVATLTTPRFLVILDLNGCLLARPSREEQKSARESPFELPPRLATVKKKPVYVRPHASEFAKFALCMPNVDVAVWTSAMPDNAARLAELALGKPVLDQLLFLWGRDKCTLDATGDSPWATVKDLRKVYAAYPHYSPSTTLIVEDSLFKCRLNPDNALLVPSWDLSGTHVPPLDDHTLLDLGAYLRLLSRACPTDVRAWIKAQPLTVAQPDRLIINPVWNFAKSENDEVDGLADGVADISLSSSWIDLALDEPKMDGDDEDAKIAMEKKRVAVEEKGKSTAEKKPAGEVPAADKTACTPSASR</sequence>
<dbReference type="eggNOG" id="ENOG502SBKX">
    <property type="taxonomic scope" value="Eukaryota"/>
</dbReference>
<keyword evidence="1" id="KW-0653">Protein transport</keyword>
<dbReference type="AlphaFoldDB" id="A0A0L0SKX0"/>
<dbReference type="GO" id="GO:0015031">
    <property type="term" value="P:protein transport"/>
    <property type="evidence" value="ECO:0007669"/>
    <property type="project" value="UniProtKB-KW"/>
</dbReference>
<protein>
    <recommendedName>
        <fullName evidence="1">Mitochondrial import inner membrane translocase subunit TIM50</fullName>
    </recommendedName>
</protein>
<keyword evidence="1" id="KW-0813">Transport</keyword>
<keyword evidence="1" id="KW-0496">Mitochondrion</keyword>
<dbReference type="EMBL" id="GG745341">
    <property type="protein sequence ID" value="KNE63172.1"/>
    <property type="molecule type" value="Genomic_DNA"/>
</dbReference>
<comment type="function">
    <text evidence="1">Essential component of the TIM23 complex, a complex that mediates the translocation of transit peptide-containing proteins across the mitochondrial inner membrane.</text>
</comment>
<comment type="subcellular location">
    <subcellularLocation>
        <location evidence="1">Mitochondrion inner membrane</location>
        <topology evidence="1">Single-pass membrane protein</topology>
    </subcellularLocation>
</comment>
<accession>A0A0L0SKX0</accession>
<name>A0A0L0SKX0_ALLM3</name>
<keyword evidence="1" id="KW-0809">Transit peptide</keyword>
<dbReference type="STRING" id="578462.A0A0L0SKX0"/>
<dbReference type="OMA" id="TMIAPAN"/>
<dbReference type="SUPFAM" id="SSF56784">
    <property type="entry name" value="HAD-like"/>
    <property type="match status" value="1"/>
</dbReference>
<evidence type="ECO:0000259" key="3">
    <source>
        <dbReference type="PROSITE" id="PS50969"/>
    </source>
</evidence>